<evidence type="ECO:0000259" key="4">
    <source>
        <dbReference type="PROSITE" id="PS50837"/>
    </source>
</evidence>
<dbReference type="AlphaFoldDB" id="A0AAD9JJY9"/>
<feature type="domain" description="NACHT" evidence="4">
    <location>
        <begin position="72"/>
        <end position="205"/>
    </location>
</feature>
<proteinExistence type="predicted"/>
<dbReference type="EMBL" id="JAODUO010002250">
    <property type="protein sequence ID" value="KAK2153838.1"/>
    <property type="molecule type" value="Genomic_DNA"/>
</dbReference>
<dbReference type="PROSITE" id="PS50837">
    <property type="entry name" value="NACHT"/>
    <property type="match status" value="1"/>
</dbReference>
<evidence type="ECO:0000256" key="2">
    <source>
        <dbReference type="ARBA" id="ARBA00022490"/>
    </source>
</evidence>
<gene>
    <name evidence="5" type="ORF">NP493_2254g00007</name>
</gene>
<dbReference type="SUPFAM" id="SSF52540">
    <property type="entry name" value="P-loop containing nucleoside triphosphate hydrolases"/>
    <property type="match status" value="1"/>
</dbReference>
<dbReference type="Gene3D" id="3.40.50.300">
    <property type="entry name" value="P-loop containing nucleotide triphosphate hydrolases"/>
    <property type="match status" value="1"/>
</dbReference>
<dbReference type="Pfam" id="PF05729">
    <property type="entry name" value="NACHT"/>
    <property type="match status" value="1"/>
</dbReference>
<dbReference type="InterPro" id="IPR050637">
    <property type="entry name" value="NLRP_innate_immun_reg"/>
</dbReference>
<keyword evidence="3" id="KW-0677">Repeat</keyword>
<dbReference type="GO" id="GO:0005737">
    <property type="term" value="C:cytoplasm"/>
    <property type="evidence" value="ECO:0007669"/>
    <property type="project" value="UniProtKB-SubCell"/>
</dbReference>
<comment type="caution">
    <text evidence="5">The sequence shown here is derived from an EMBL/GenBank/DDBJ whole genome shotgun (WGS) entry which is preliminary data.</text>
</comment>
<dbReference type="InterPro" id="IPR027417">
    <property type="entry name" value="P-loop_NTPase"/>
</dbReference>
<comment type="subcellular location">
    <subcellularLocation>
        <location evidence="1">Cytoplasm</location>
    </subcellularLocation>
</comment>
<dbReference type="PANTHER" id="PTHR45690">
    <property type="entry name" value="NACHT, LRR AND PYD DOMAINS-CONTAINING PROTEIN 12"/>
    <property type="match status" value="1"/>
</dbReference>
<sequence length="563" mass="64117">MPLQETVHVDSVTEAALDDMFVKLRIQRSGPTNLPEIPGDRDVAALQRLIETSNPIQLSQLFDKLRDRRAPRSVLLLGCAGVGKSTLMKQMAQLWAKGELWKDAVEYLFLITLRELQQDRKWTLEDLLLDGLPLTGAERRVAMCLLQEENSRILIAEDGFDELDHQFGKKSDVRRVDERTDLNTLLSSITRNTMLKGAKVIVTSRHNNNVPRCDRLTELYGFPADSIQKYIEKFSREDTPLETYIKHQLQQNVNLATLCYLPVQCNFVCVCLSDMHSASHSENAATVATMTQLYVMAVINMARKHHPALKSSSTEIGSKRFYDMMGKSFRSHAALAKHFTVSTQLKIILYEEDLVQFDITEEDRRAGFLAQSHTKDRTKCFTRPCWRFHHLSIQEMFAAVGLLLGPRKELMKLVEDEDSTIRHEVLIKFLIGLWCDPQNTDFMESVSGQGVRPEGQRDTAQNMMDLAQQLDSVQSTADRAQGCSAQQRSCERLSSSLEPRVFIEKLTRVFDTLRVATIIHESQCPSLVDLVPEKISSRKVFPTEMAALSWILRQPECRVTEVE</sequence>
<accession>A0AAD9JJY9</accession>
<reference evidence="5" key="1">
    <citation type="journal article" date="2023" name="Mol. Biol. Evol.">
        <title>Third-Generation Sequencing Reveals the Adaptive Role of the Epigenome in Three Deep-Sea Polychaetes.</title>
        <authorList>
            <person name="Perez M."/>
            <person name="Aroh O."/>
            <person name="Sun Y."/>
            <person name="Lan Y."/>
            <person name="Juniper S.K."/>
            <person name="Young C.R."/>
            <person name="Angers B."/>
            <person name="Qian P.Y."/>
        </authorList>
    </citation>
    <scope>NUCLEOTIDE SEQUENCE</scope>
    <source>
        <strain evidence="5">R07B-5</strain>
    </source>
</reference>
<evidence type="ECO:0000313" key="6">
    <source>
        <dbReference type="Proteomes" id="UP001209878"/>
    </source>
</evidence>
<protein>
    <recommendedName>
        <fullName evidence="4">NACHT domain-containing protein</fullName>
    </recommendedName>
</protein>
<keyword evidence="6" id="KW-1185">Reference proteome</keyword>
<name>A0AAD9JJY9_RIDPI</name>
<evidence type="ECO:0000313" key="5">
    <source>
        <dbReference type="EMBL" id="KAK2153838.1"/>
    </source>
</evidence>
<dbReference type="InterPro" id="IPR007111">
    <property type="entry name" value="NACHT_NTPase"/>
</dbReference>
<evidence type="ECO:0000256" key="1">
    <source>
        <dbReference type="ARBA" id="ARBA00004496"/>
    </source>
</evidence>
<dbReference type="PANTHER" id="PTHR45690:SF19">
    <property type="entry name" value="NACHT, LRR AND PYD DOMAINS-CONTAINING PROTEIN 3"/>
    <property type="match status" value="1"/>
</dbReference>
<dbReference type="Proteomes" id="UP001209878">
    <property type="component" value="Unassembled WGS sequence"/>
</dbReference>
<organism evidence="5 6">
    <name type="scientific">Ridgeia piscesae</name>
    <name type="common">Tubeworm</name>
    <dbReference type="NCBI Taxonomy" id="27915"/>
    <lineage>
        <taxon>Eukaryota</taxon>
        <taxon>Metazoa</taxon>
        <taxon>Spiralia</taxon>
        <taxon>Lophotrochozoa</taxon>
        <taxon>Annelida</taxon>
        <taxon>Polychaeta</taxon>
        <taxon>Sedentaria</taxon>
        <taxon>Canalipalpata</taxon>
        <taxon>Sabellida</taxon>
        <taxon>Siboglinidae</taxon>
        <taxon>Ridgeia</taxon>
    </lineage>
</organism>
<evidence type="ECO:0000256" key="3">
    <source>
        <dbReference type="ARBA" id="ARBA00022737"/>
    </source>
</evidence>
<keyword evidence="2" id="KW-0963">Cytoplasm</keyword>